<dbReference type="eggNOG" id="ENOG5031PMZ">
    <property type="taxonomic scope" value="Bacteria"/>
</dbReference>
<keyword evidence="2" id="KW-1185">Reference proteome</keyword>
<dbReference type="AlphaFoldDB" id="A0A085JGM9"/>
<evidence type="ECO:0000313" key="2">
    <source>
        <dbReference type="Proteomes" id="UP000028602"/>
    </source>
</evidence>
<comment type="caution">
    <text evidence="1">The sequence shown here is derived from an EMBL/GenBank/DDBJ whole genome shotgun (WGS) entry which is preliminary data.</text>
</comment>
<proteinExistence type="predicted"/>
<dbReference type="Proteomes" id="UP000028602">
    <property type="component" value="Unassembled WGS sequence"/>
</dbReference>
<reference evidence="1 2" key="1">
    <citation type="submission" date="2014-05" db="EMBL/GenBank/DDBJ databases">
        <title>ATOL: Assembling a taxonomically balanced genome-scale reconstruction of the evolutionary history of the Enterobacteriaceae.</title>
        <authorList>
            <person name="Plunkett G.III."/>
            <person name="Neeno-Eckwall E.C."/>
            <person name="Glasner J.D."/>
            <person name="Perna N.T."/>
        </authorList>
    </citation>
    <scope>NUCLEOTIDE SEQUENCE [LARGE SCALE GENOMIC DNA]</scope>
    <source>
        <strain evidence="1 2">ATCC 33301</strain>
    </source>
</reference>
<protein>
    <submittedName>
        <fullName evidence="1">Uncharacterized protein</fullName>
    </submittedName>
</protein>
<accession>A0A085JGM9</accession>
<name>A0A085JGM9_9GAMM</name>
<organism evidence="1 2">
    <name type="scientific">Tatumella ptyseos ATCC 33301</name>
    <dbReference type="NCBI Taxonomy" id="1005995"/>
    <lineage>
        <taxon>Bacteria</taxon>
        <taxon>Pseudomonadati</taxon>
        <taxon>Pseudomonadota</taxon>
        <taxon>Gammaproteobacteria</taxon>
        <taxon>Enterobacterales</taxon>
        <taxon>Erwiniaceae</taxon>
        <taxon>Tatumella</taxon>
    </lineage>
</organism>
<sequence>MGLFTTSPAMSGARFRDDYGATRTMNTSYSSFCILRNIPVAQSQTIVTVGAMNNAN</sequence>
<gene>
    <name evidence="1" type="ORF">GTPT_1819</name>
</gene>
<evidence type="ECO:0000313" key="1">
    <source>
        <dbReference type="EMBL" id="KFD19625.1"/>
    </source>
</evidence>
<dbReference type="EMBL" id="JMPR01000029">
    <property type="protein sequence ID" value="KFD19625.1"/>
    <property type="molecule type" value="Genomic_DNA"/>
</dbReference>